<keyword evidence="5" id="KW-1185">Reference proteome</keyword>
<dbReference type="SUPFAM" id="SSF53187">
    <property type="entry name" value="Zn-dependent exopeptidases"/>
    <property type="match status" value="1"/>
</dbReference>
<dbReference type="Proteomes" id="UP000622687">
    <property type="component" value="Unassembled WGS sequence"/>
</dbReference>
<accession>A0A934HXU2</accession>
<dbReference type="GO" id="GO:0016787">
    <property type="term" value="F:hydrolase activity"/>
    <property type="evidence" value="ECO:0007669"/>
    <property type="project" value="UniProtKB-KW"/>
</dbReference>
<dbReference type="InterPro" id="IPR036264">
    <property type="entry name" value="Bact_exopeptidase_dim_dom"/>
</dbReference>
<dbReference type="EMBL" id="JAEEGB010000017">
    <property type="protein sequence ID" value="MBI6874009.1"/>
    <property type="molecule type" value="Genomic_DNA"/>
</dbReference>
<dbReference type="InterPro" id="IPR011650">
    <property type="entry name" value="Peptidase_M20_dimer"/>
</dbReference>
<sequence length="355" mass="39459">MDCLEITKELIKIDSSNLEGANAAIDFCKELLSKNGLEIKLIENNGFKILVCTIGEGEKKIILNGHLDIVSFKEGQLTPNEKDGKLYGRGSADMKSGAAAMIAAMIELKNEKLPCKVELQLVTDEETGGNNCSKYLADMGFRGDFVICGEPTQLGIGVQAKGVLQVDMEFFGKSAHGSRPWQGDNAIIKAYKSFEKILELPFTKEKSELYDCPSINLAKLEGGDVYNKVPDYCKMSLDIRFLPEQNFEEILRQIKGVVGEKVHIHSVNDAVKTKVDNIYVRKLSESIRNVINTNPQVFGQHGSADTVYYSKYDIPAVEFGPSGANWHGDDEYVVIDSIYKYKNIIKDLILNLKNN</sequence>
<dbReference type="InterPro" id="IPR050072">
    <property type="entry name" value="Peptidase_M20A"/>
</dbReference>
<organism evidence="4 5">
    <name type="scientific">Clostridium aciditolerans</name>
    <dbReference type="NCBI Taxonomy" id="339861"/>
    <lineage>
        <taxon>Bacteria</taxon>
        <taxon>Bacillati</taxon>
        <taxon>Bacillota</taxon>
        <taxon>Clostridia</taxon>
        <taxon>Eubacteriales</taxon>
        <taxon>Clostridiaceae</taxon>
        <taxon>Clostridium</taxon>
    </lineage>
</organism>
<keyword evidence="1" id="KW-0479">Metal-binding</keyword>
<evidence type="ECO:0000259" key="3">
    <source>
        <dbReference type="Pfam" id="PF07687"/>
    </source>
</evidence>
<dbReference type="Gene3D" id="3.30.70.360">
    <property type="match status" value="1"/>
</dbReference>
<dbReference type="SUPFAM" id="SSF55031">
    <property type="entry name" value="Bacterial exopeptidase dimerisation domain"/>
    <property type="match status" value="1"/>
</dbReference>
<dbReference type="AlphaFoldDB" id="A0A934HXU2"/>
<name>A0A934HXU2_9CLOT</name>
<evidence type="ECO:0000313" key="5">
    <source>
        <dbReference type="Proteomes" id="UP000622687"/>
    </source>
</evidence>
<feature type="domain" description="Peptidase M20 dimerisation" evidence="3">
    <location>
        <begin position="160"/>
        <end position="261"/>
    </location>
</feature>
<evidence type="ECO:0000313" key="4">
    <source>
        <dbReference type="EMBL" id="MBI6874009.1"/>
    </source>
</evidence>
<dbReference type="Pfam" id="PF07687">
    <property type="entry name" value="M20_dimer"/>
    <property type="match status" value="1"/>
</dbReference>
<dbReference type="GO" id="GO:0046872">
    <property type="term" value="F:metal ion binding"/>
    <property type="evidence" value="ECO:0007669"/>
    <property type="project" value="UniProtKB-KW"/>
</dbReference>
<keyword evidence="2" id="KW-0378">Hydrolase</keyword>
<reference evidence="4" key="1">
    <citation type="submission" date="2020-12" db="EMBL/GenBank/DDBJ databases">
        <title>Clostridium thailandense sp. nov., a novel acetogenic bacterium isolated from peat land soil in Thailand.</title>
        <authorList>
            <person name="Chaikitkaew S."/>
            <person name="Birkeland N.K."/>
        </authorList>
    </citation>
    <scope>NUCLEOTIDE SEQUENCE</scope>
    <source>
        <strain evidence="4">DSM 17425</strain>
    </source>
</reference>
<evidence type="ECO:0000256" key="2">
    <source>
        <dbReference type="ARBA" id="ARBA00022801"/>
    </source>
</evidence>
<dbReference type="InterPro" id="IPR002933">
    <property type="entry name" value="Peptidase_M20"/>
</dbReference>
<dbReference type="Gene3D" id="3.40.630.10">
    <property type="entry name" value="Zn peptidases"/>
    <property type="match status" value="1"/>
</dbReference>
<proteinExistence type="predicted"/>
<comment type="caution">
    <text evidence="4">The sequence shown here is derived from an EMBL/GenBank/DDBJ whole genome shotgun (WGS) entry which is preliminary data.</text>
</comment>
<evidence type="ECO:0000256" key="1">
    <source>
        <dbReference type="ARBA" id="ARBA00022723"/>
    </source>
</evidence>
<protein>
    <submittedName>
        <fullName evidence="4">M20/M25/M40 family metallo-hydrolase</fullName>
    </submittedName>
</protein>
<dbReference type="RefSeq" id="WP_211143423.1">
    <property type="nucleotide sequence ID" value="NZ_JAEEGB010000017.1"/>
</dbReference>
<dbReference type="PANTHER" id="PTHR43808">
    <property type="entry name" value="ACETYLORNITHINE DEACETYLASE"/>
    <property type="match status" value="1"/>
</dbReference>
<gene>
    <name evidence="4" type="ORF">I6U51_15085</name>
</gene>
<dbReference type="Pfam" id="PF01546">
    <property type="entry name" value="Peptidase_M20"/>
    <property type="match status" value="1"/>
</dbReference>